<comment type="caution">
    <text evidence="2">The sequence shown here is derived from an EMBL/GenBank/DDBJ whole genome shotgun (WGS) entry which is preliminary data.</text>
</comment>
<protein>
    <submittedName>
        <fullName evidence="2">Uncharacterized protein</fullName>
    </submittedName>
</protein>
<reference evidence="2 3" key="1">
    <citation type="submission" date="2012-10" db="EMBL/GenBank/DDBJ databases">
        <title>Genome assembly of Amycolatopsis azurea DSM 43854.</title>
        <authorList>
            <person name="Khatri I."/>
            <person name="Kaur I."/>
            <person name="Subramanian S."/>
            <person name="Mayilraj S."/>
        </authorList>
    </citation>
    <scope>NUCLEOTIDE SEQUENCE [LARGE SCALE GENOMIC DNA]</scope>
    <source>
        <strain evidence="2 3">DSM 43854</strain>
    </source>
</reference>
<dbReference type="Proteomes" id="UP000014137">
    <property type="component" value="Unassembled WGS sequence"/>
</dbReference>
<accession>M2NRN5</accession>
<dbReference type="PATRIC" id="fig|1238180.3.peg.5233"/>
<evidence type="ECO:0000313" key="3">
    <source>
        <dbReference type="Proteomes" id="UP000014137"/>
    </source>
</evidence>
<feature type="compositionally biased region" description="Basic residues" evidence="1">
    <location>
        <begin position="55"/>
        <end position="65"/>
    </location>
</feature>
<dbReference type="AlphaFoldDB" id="M2NRN5"/>
<sequence>MGGGRQRSVEPLLAQKCELGRVGERPPPVMRLMGRASKRCRTRRNSHGLGDRPGRRAGRRIRHTARASAEARLTPFCAPRGAMKERNGAFPADSR</sequence>
<evidence type="ECO:0000256" key="1">
    <source>
        <dbReference type="SAM" id="MobiDB-lite"/>
    </source>
</evidence>
<feature type="region of interest" description="Disordered" evidence="1">
    <location>
        <begin position="38"/>
        <end position="67"/>
    </location>
</feature>
<evidence type="ECO:0000313" key="2">
    <source>
        <dbReference type="EMBL" id="EMD24969.1"/>
    </source>
</evidence>
<organism evidence="2 3">
    <name type="scientific">Amycolatopsis azurea DSM 43854</name>
    <dbReference type="NCBI Taxonomy" id="1238180"/>
    <lineage>
        <taxon>Bacteria</taxon>
        <taxon>Bacillati</taxon>
        <taxon>Actinomycetota</taxon>
        <taxon>Actinomycetes</taxon>
        <taxon>Pseudonocardiales</taxon>
        <taxon>Pseudonocardiaceae</taxon>
        <taxon>Amycolatopsis</taxon>
    </lineage>
</organism>
<proteinExistence type="predicted"/>
<gene>
    <name evidence="2" type="ORF">C791_5318</name>
</gene>
<dbReference type="EMBL" id="ANMG01000051">
    <property type="protein sequence ID" value="EMD24969.1"/>
    <property type="molecule type" value="Genomic_DNA"/>
</dbReference>
<name>M2NRN5_9PSEU</name>